<feature type="transmembrane region" description="Helical" evidence="1">
    <location>
        <begin position="95"/>
        <end position="118"/>
    </location>
</feature>
<evidence type="ECO:0000256" key="1">
    <source>
        <dbReference type="SAM" id="Phobius"/>
    </source>
</evidence>
<keyword evidence="3" id="KW-1185">Reference proteome</keyword>
<gene>
    <name evidence="2" type="ORF">MMF94_19025</name>
</gene>
<organism evidence="2 3">
    <name type="scientific">Pseudonocardia alaniniphila</name>
    <dbReference type="NCBI Taxonomy" id="75291"/>
    <lineage>
        <taxon>Bacteria</taxon>
        <taxon>Bacillati</taxon>
        <taxon>Actinomycetota</taxon>
        <taxon>Actinomycetes</taxon>
        <taxon>Pseudonocardiales</taxon>
        <taxon>Pseudonocardiaceae</taxon>
        <taxon>Pseudonocardia</taxon>
    </lineage>
</organism>
<dbReference type="InterPro" id="IPR006750">
    <property type="entry name" value="YdcZ"/>
</dbReference>
<proteinExistence type="predicted"/>
<sequence length="324" mass="32779">MIAVLLTGALVIGGLLAVQASANLQLTKAVGTPYGAATLQLWVAAGLLGILAVATGTFVALTRLGDVPPWYLLGGLASPLYITSGILLFPRIGALAAGGLFVTGQMLASIALDGFGLFGIARQTFGAGTLVGSVAVLAGITAIVRGQRVKVPAAVGLGRPADASASPPLSPAGVTPGRLLLGLLAGAVLPIQGAINARLRTVVVEPVVVALVSFLVAALAITIVFAVLRTTDRTPTPQLDRLGGMPWWGWLGGLCAVGYVTGTFMLLPQIGAAVTVALTVTGQQLASALIDTRGLFRMPQRPFTAARGVGLLLLVAGSVLIQLF</sequence>
<feature type="transmembrane region" description="Helical" evidence="1">
    <location>
        <begin position="177"/>
        <end position="195"/>
    </location>
</feature>
<dbReference type="Proteomes" id="UP001299970">
    <property type="component" value="Unassembled WGS sequence"/>
</dbReference>
<keyword evidence="1" id="KW-0812">Transmembrane</keyword>
<evidence type="ECO:0000313" key="2">
    <source>
        <dbReference type="EMBL" id="MCH6167785.1"/>
    </source>
</evidence>
<feature type="transmembrane region" description="Helical" evidence="1">
    <location>
        <begin position="247"/>
        <end position="267"/>
    </location>
</feature>
<feature type="transmembrane region" description="Helical" evidence="1">
    <location>
        <begin position="125"/>
        <end position="144"/>
    </location>
</feature>
<feature type="transmembrane region" description="Helical" evidence="1">
    <location>
        <begin position="70"/>
        <end position="89"/>
    </location>
</feature>
<dbReference type="PANTHER" id="PTHR34821:SF2">
    <property type="entry name" value="INNER MEMBRANE PROTEIN YDCZ"/>
    <property type="match status" value="1"/>
</dbReference>
<name>A0ABS9TGW2_9PSEU</name>
<feature type="transmembrane region" description="Helical" evidence="1">
    <location>
        <begin position="41"/>
        <end position="61"/>
    </location>
</feature>
<feature type="transmembrane region" description="Helical" evidence="1">
    <location>
        <begin position="303"/>
        <end position="323"/>
    </location>
</feature>
<evidence type="ECO:0000313" key="3">
    <source>
        <dbReference type="Proteomes" id="UP001299970"/>
    </source>
</evidence>
<accession>A0ABS9TGW2</accession>
<protein>
    <submittedName>
        <fullName evidence="2">DMT family transporter</fullName>
    </submittedName>
</protein>
<reference evidence="2 3" key="1">
    <citation type="submission" date="2022-03" db="EMBL/GenBank/DDBJ databases">
        <title>Pseudonocardia alaer sp. nov., a novel actinomycete isolated from reed forest soil.</title>
        <authorList>
            <person name="Wang L."/>
        </authorList>
    </citation>
    <scope>NUCLEOTIDE SEQUENCE [LARGE SCALE GENOMIC DNA]</scope>
    <source>
        <strain evidence="2 3">Y-16303</strain>
    </source>
</reference>
<keyword evidence="1" id="KW-0472">Membrane</keyword>
<dbReference type="PANTHER" id="PTHR34821">
    <property type="entry name" value="INNER MEMBRANE PROTEIN YDCZ"/>
    <property type="match status" value="1"/>
</dbReference>
<dbReference type="RefSeq" id="WP_241038326.1">
    <property type="nucleotide sequence ID" value="NZ_BAAAJF010000012.1"/>
</dbReference>
<feature type="transmembrane region" description="Helical" evidence="1">
    <location>
        <begin position="207"/>
        <end position="227"/>
    </location>
</feature>
<comment type="caution">
    <text evidence="2">The sequence shown here is derived from an EMBL/GenBank/DDBJ whole genome shotgun (WGS) entry which is preliminary data.</text>
</comment>
<keyword evidence="1" id="KW-1133">Transmembrane helix</keyword>
<dbReference type="Pfam" id="PF04657">
    <property type="entry name" value="DMT_YdcZ"/>
    <property type="match status" value="2"/>
</dbReference>
<dbReference type="EMBL" id="JAKXMK010000016">
    <property type="protein sequence ID" value="MCH6167785.1"/>
    <property type="molecule type" value="Genomic_DNA"/>
</dbReference>